<proteinExistence type="predicted"/>
<evidence type="ECO:0000313" key="1">
    <source>
        <dbReference type="EMBL" id="GFN90434.1"/>
    </source>
</evidence>
<organism evidence="1 2">
    <name type="scientific">Plakobranchus ocellatus</name>
    <dbReference type="NCBI Taxonomy" id="259542"/>
    <lineage>
        <taxon>Eukaryota</taxon>
        <taxon>Metazoa</taxon>
        <taxon>Spiralia</taxon>
        <taxon>Lophotrochozoa</taxon>
        <taxon>Mollusca</taxon>
        <taxon>Gastropoda</taxon>
        <taxon>Heterobranchia</taxon>
        <taxon>Euthyneura</taxon>
        <taxon>Panpulmonata</taxon>
        <taxon>Sacoglossa</taxon>
        <taxon>Placobranchoidea</taxon>
        <taxon>Plakobranchidae</taxon>
        <taxon>Plakobranchus</taxon>
    </lineage>
</organism>
<name>A0AAV3Z5L1_9GAST</name>
<evidence type="ECO:0000313" key="2">
    <source>
        <dbReference type="Proteomes" id="UP000735302"/>
    </source>
</evidence>
<protein>
    <submittedName>
        <fullName evidence="1">Uncharacterized protein</fullName>
    </submittedName>
</protein>
<dbReference type="Proteomes" id="UP000735302">
    <property type="component" value="Unassembled WGS sequence"/>
</dbReference>
<dbReference type="AlphaFoldDB" id="A0AAV3Z5L1"/>
<dbReference type="EMBL" id="BLXT01002034">
    <property type="protein sequence ID" value="GFN90434.1"/>
    <property type="molecule type" value="Genomic_DNA"/>
</dbReference>
<accession>A0AAV3Z5L1</accession>
<sequence length="93" mass="10137">MIYLSSQSHRYRGSLLWSSGHRSKELVSPVSVKKFCRLGLLVNLGMSSTSKTLNTLLLGSAFYISRENLHRVGGNLTDGDVSAKPGVRLIVCA</sequence>
<keyword evidence="2" id="KW-1185">Reference proteome</keyword>
<gene>
    <name evidence="1" type="ORF">PoB_001694000</name>
</gene>
<reference evidence="1 2" key="1">
    <citation type="journal article" date="2021" name="Elife">
        <title>Chloroplast acquisition without the gene transfer in kleptoplastic sea slugs, Plakobranchus ocellatus.</title>
        <authorList>
            <person name="Maeda T."/>
            <person name="Takahashi S."/>
            <person name="Yoshida T."/>
            <person name="Shimamura S."/>
            <person name="Takaki Y."/>
            <person name="Nagai Y."/>
            <person name="Toyoda A."/>
            <person name="Suzuki Y."/>
            <person name="Arimoto A."/>
            <person name="Ishii H."/>
            <person name="Satoh N."/>
            <person name="Nishiyama T."/>
            <person name="Hasebe M."/>
            <person name="Maruyama T."/>
            <person name="Minagawa J."/>
            <person name="Obokata J."/>
            <person name="Shigenobu S."/>
        </authorList>
    </citation>
    <scope>NUCLEOTIDE SEQUENCE [LARGE SCALE GENOMIC DNA]</scope>
</reference>
<comment type="caution">
    <text evidence="1">The sequence shown here is derived from an EMBL/GenBank/DDBJ whole genome shotgun (WGS) entry which is preliminary data.</text>
</comment>